<organism evidence="3 4">
    <name type="scientific">Eutypa lata (strain UCR-EL1)</name>
    <name type="common">Grapevine dieback disease fungus</name>
    <name type="synonym">Eutypa armeniacae</name>
    <dbReference type="NCBI Taxonomy" id="1287681"/>
    <lineage>
        <taxon>Eukaryota</taxon>
        <taxon>Fungi</taxon>
        <taxon>Dikarya</taxon>
        <taxon>Ascomycota</taxon>
        <taxon>Pezizomycotina</taxon>
        <taxon>Sordariomycetes</taxon>
        <taxon>Xylariomycetidae</taxon>
        <taxon>Xylariales</taxon>
        <taxon>Diatrypaceae</taxon>
        <taxon>Eutypa</taxon>
    </lineage>
</organism>
<dbReference type="Pfam" id="PF08532">
    <property type="entry name" value="Glyco_hydro_42M"/>
    <property type="match status" value="1"/>
</dbReference>
<evidence type="ECO:0000313" key="3">
    <source>
        <dbReference type="EMBL" id="EMR65968.1"/>
    </source>
</evidence>
<dbReference type="Pfam" id="PF14871">
    <property type="entry name" value="GHL6"/>
    <property type="match status" value="1"/>
</dbReference>
<accession>M7SNE8</accession>
<evidence type="ECO:0000259" key="2">
    <source>
        <dbReference type="Pfam" id="PF08532"/>
    </source>
</evidence>
<sequence>MYLTTHLLQAILWHLALLHLCTTAGAAQLEPGQWWRAPFGMLQTNLRQIDADMDVSAVLDAIQGLGATAWLISVGGILANYATDLPFQATNPFLAQRPSGNLIADALDAAHARGVRLLARMDFSKVSAEIAAAHPDWLYVSPGGEPQTHTEGLVSVCPSGEYYQERIFDILDEVTGRYAVDGFFVNWAGFNEQDYYKVYHGVCHCDSCKRRWREVHGGDGDGDGLELPNGPEDGEAYLEWQRFSGDIIDDWTARVRAFVAERLPDAGLILGESADIRFHEANNAVDRELWAHATSETVSSLVSYRPDVPVLVNSVSFVDMPYRMGSEEPAHFAQYLLQTISRGGNPSTYIMGIPGKIPYLGLNVSSDITSFHEKWKEVYDGLRPVAKTGLVLPDEGQMTDTLYDEALSEFRGLYSAMQELHVPFDVVSQEHLAEISESDGLERYEVLVLPHLGELGSEDVSALDQWTAAGGHLIATGTSGVSDDGVTQLKALPTKRQRDKITEREKLWSTYFAPPQNRTQDNYYTGPIVPIYGTYSVFEWKDDTESRYESLDFAPFAPPEYAYGNLQDETERGCGIGSFEKGKGVVIPFTIGRGYRELGLKVFRDFYEKILREEGGSKEKLEFDVAEQVEVTVNSNGVRTVVHLINMSGLRKQNFGSHLPIPAGSIRVSGGNVTAHALLSDRMLEVEDGEIKLPGLDLFEVVVIEGLE</sequence>
<dbReference type="Gene3D" id="3.40.50.880">
    <property type="match status" value="1"/>
</dbReference>
<feature type="signal peptide" evidence="1">
    <location>
        <begin position="1"/>
        <end position="26"/>
    </location>
</feature>
<dbReference type="InterPro" id="IPR013738">
    <property type="entry name" value="Beta_galactosidase_Trimer"/>
</dbReference>
<reference evidence="4" key="1">
    <citation type="journal article" date="2013" name="Genome Announc.">
        <title>Draft genome sequence of the grapevine dieback fungus Eutypa lata UCR-EL1.</title>
        <authorList>
            <person name="Blanco-Ulate B."/>
            <person name="Rolshausen P.E."/>
            <person name="Cantu D."/>
        </authorList>
    </citation>
    <scope>NUCLEOTIDE SEQUENCE [LARGE SCALE GENOMIC DNA]</scope>
    <source>
        <strain evidence="4">UCR-EL1</strain>
    </source>
</reference>
<evidence type="ECO:0000256" key="1">
    <source>
        <dbReference type="SAM" id="SignalP"/>
    </source>
</evidence>
<dbReference type="EMBL" id="KB706742">
    <property type="protein sequence ID" value="EMR65968.1"/>
    <property type="molecule type" value="Genomic_DNA"/>
</dbReference>
<dbReference type="OMA" id="RIINTDM"/>
<dbReference type="InterPro" id="IPR017853">
    <property type="entry name" value="GH"/>
</dbReference>
<evidence type="ECO:0000313" key="4">
    <source>
        <dbReference type="Proteomes" id="UP000012174"/>
    </source>
</evidence>
<dbReference type="CDD" id="cd03143">
    <property type="entry name" value="A4_beta-galactosidase_middle_domain"/>
    <property type="match status" value="1"/>
</dbReference>
<name>M7SNE8_EUTLA</name>
<dbReference type="GO" id="GO:0004565">
    <property type="term" value="F:beta-galactosidase activity"/>
    <property type="evidence" value="ECO:0007669"/>
    <property type="project" value="InterPro"/>
</dbReference>
<feature type="chain" id="PRO_5004084795" description="Beta-galactosidase trimerisation domain-containing protein" evidence="1">
    <location>
        <begin position="27"/>
        <end position="708"/>
    </location>
</feature>
<dbReference type="GO" id="GO:0005975">
    <property type="term" value="P:carbohydrate metabolic process"/>
    <property type="evidence" value="ECO:0007669"/>
    <property type="project" value="InterPro"/>
</dbReference>
<keyword evidence="1" id="KW-0732">Signal</keyword>
<dbReference type="Gene3D" id="3.20.20.80">
    <property type="entry name" value="Glycosidases"/>
    <property type="match status" value="1"/>
</dbReference>
<gene>
    <name evidence="3" type="ORF">UCREL1_7051</name>
</gene>
<dbReference type="AlphaFoldDB" id="M7SNE8"/>
<dbReference type="HOGENOM" id="CLU_020573_0_0_1"/>
<feature type="domain" description="Beta-galactosidase trimerisation" evidence="2">
    <location>
        <begin position="408"/>
        <end position="484"/>
    </location>
</feature>
<dbReference type="SUPFAM" id="SSF51445">
    <property type="entry name" value="(Trans)glycosidases"/>
    <property type="match status" value="1"/>
</dbReference>
<dbReference type="KEGG" id="ela:UCREL1_7051"/>
<protein>
    <recommendedName>
        <fullName evidence="2">Beta-galactosidase trimerisation domain-containing protein</fullName>
    </recommendedName>
</protein>
<dbReference type="Proteomes" id="UP000012174">
    <property type="component" value="Unassembled WGS sequence"/>
</dbReference>
<keyword evidence="4" id="KW-1185">Reference proteome</keyword>
<dbReference type="InterPro" id="IPR028212">
    <property type="entry name" value="GHL6"/>
</dbReference>
<dbReference type="InterPro" id="IPR029062">
    <property type="entry name" value="Class_I_gatase-like"/>
</dbReference>
<dbReference type="SUPFAM" id="SSF52317">
    <property type="entry name" value="Class I glutamine amidotransferase-like"/>
    <property type="match status" value="1"/>
</dbReference>
<dbReference type="OrthoDB" id="3337653at2759"/>
<proteinExistence type="predicted"/>